<proteinExistence type="predicted"/>
<accession>A0A9N9APB6</accession>
<organism evidence="2 3">
    <name type="scientific">Funneliformis mosseae</name>
    <name type="common">Endomycorrhizal fungus</name>
    <name type="synonym">Glomus mosseae</name>
    <dbReference type="NCBI Taxonomy" id="27381"/>
    <lineage>
        <taxon>Eukaryota</taxon>
        <taxon>Fungi</taxon>
        <taxon>Fungi incertae sedis</taxon>
        <taxon>Mucoromycota</taxon>
        <taxon>Glomeromycotina</taxon>
        <taxon>Glomeromycetes</taxon>
        <taxon>Glomerales</taxon>
        <taxon>Glomeraceae</taxon>
        <taxon>Funneliformis</taxon>
    </lineage>
</organism>
<protein>
    <submittedName>
        <fullName evidence="2">3221_t:CDS:1</fullName>
    </submittedName>
</protein>
<name>A0A9N9APB6_FUNMO</name>
<comment type="caution">
    <text evidence="2">The sequence shown here is derived from an EMBL/GenBank/DDBJ whole genome shotgun (WGS) entry which is preliminary data.</text>
</comment>
<keyword evidence="3" id="KW-1185">Reference proteome</keyword>
<sequence>MNNYYKDERYQHGSLPYLNLAMYAFLLYYSKNEAYSNYIFIISNTKMNNNINDSNPQSERISKRQKVAKEEEARNHPVLPENGGLDIVFNNHQQITIF</sequence>
<evidence type="ECO:0000313" key="2">
    <source>
        <dbReference type="EMBL" id="CAG8540060.1"/>
    </source>
</evidence>
<reference evidence="2" key="1">
    <citation type="submission" date="2021-06" db="EMBL/GenBank/DDBJ databases">
        <authorList>
            <person name="Kallberg Y."/>
            <person name="Tangrot J."/>
            <person name="Rosling A."/>
        </authorList>
    </citation>
    <scope>NUCLEOTIDE SEQUENCE</scope>
    <source>
        <strain evidence="2">87-6 pot B 2015</strain>
    </source>
</reference>
<dbReference type="AlphaFoldDB" id="A0A9N9APB6"/>
<dbReference type="Proteomes" id="UP000789375">
    <property type="component" value="Unassembled WGS sequence"/>
</dbReference>
<feature type="region of interest" description="Disordered" evidence="1">
    <location>
        <begin position="52"/>
        <end position="85"/>
    </location>
</feature>
<dbReference type="EMBL" id="CAJVPP010001191">
    <property type="protein sequence ID" value="CAG8540060.1"/>
    <property type="molecule type" value="Genomic_DNA"/>
</dbReference>
<evidence type="ECO:0000313" key="3">
    <source>
        <dbReference type="Proteomes" id="UP000789375"/>
    </source>
</evidence>
<gene>
    <name evidence="2" type="ORF">FMOSSE_LOCUS5935</name>
</gene>
<evidence type="ECO:0000256" key="1">
    <source>
        <dbReference type="SAM" id="MobiDB-lite"/>
    </source>
</evidence>